<dbReference type="OrthoDB" id="9772100at2"/>
<evidence type="ECO:0000256" key="6">
    <source>
        <dbReference type="ARBA" id="ARBA00022777"/>
    </source>
</evidence>
<dbReference type="RefSeq" id="WP_160335940.1">
    <property type="nucleotide sequence ID" value="NZ_CALPCR010000029.1"/>
</dbReference>
<dbReference type="GO" id="GO:0000155">
    <property type="term" value="F:phosphorelay sensor kinase activity"/>
    <property type="evidence" value="ECO:0007669"/>
    <property type="project" value="InterPro"/>
</dbReference>
<evidence type="ECO:0000256" key="1">
    <source>
        <dbReference type="ARBA" id="ARBA00000085"/>
    </source>
</evidence>
<evidence type="ECO:0000256" key="7">
    <source>
        <dbReference type="ARBA" id="ARBA00022840"/>
    </source>
</evidence>
<dbReference type="InterPro" id="IPR003594">
    <property type="entry name" value="HATPase_dom"/>
</dbReference>
<keyword evidence="10" id="KW-0732">Signal</keyword>
<evidence type="ECO:0000313" key="12">
    <source>
        <dbReference type="EMBL" id="MVX57520.1"/>
    </source>
</evidence>
<evidence type="ECO:0000259" key="11">
    <source>
        <dbReference type="PROSITE" id="PS50109"/>
    </source>
</evidence>
<keyword evidence="7" id="KW-0067">ATP-binding</keyword>
<dbReference type="GO" id="GO:0005524">
    <property type="term" value="F:ATP binding"/>
    <property type="evidence" value="ECO:0007669"/>
    <property type="project" value="UniProtKB-KW"/>
</dbReference>
<dbReference type="SUPFAM" id="SSF47384">
    <property type="entry name" value="Homodimeric domain of signal transducing histidine kinase"/>
    <property type="match status" value="1"/>
</dbReference>
<dbReference type="Gene3D" id="3.30.565.10">
    <property type="entry name" value="Histidine kinase-like ATPase, C-terminal domain"/>
    <property type="match status" value="1"/>
</dbReference>
<keyword evidence="9" id="KW-1133">Transmembrane helix</keyword>
<dbReference type="AlphaFoldDB" id="A0A6L6YIL0"/>
<keyword evidence="3" id="KW-0597">Phosphoprotein</keyword>
<dbReference type="SUPFAM" id="SSF55874">
    <property type="entry name" value="ATPase domain of HSP90 chaperone/DNA topoisomerase II/histidine kinase"/>
    <property type="match status" value="1"/>
</dbReference>
<dbReference type="InterPro" id="IPR005467">
    <property type="entry name" value="His_kinase_dom"/>
</dbReference>
<feature type="signal peptide" evidence="10">
    <location>
        <begin position="1"/>
        <end position="19"/>
    </location>
</feature>
<evidence type="ECO:0000256" key="8">
    <source>
        <dbReference type="ARBA" id="ARBA00023012"/>
    </source>
</evidence>
<dbReference type="EC" id="2.7.13.3" evidence="2"/>
<evidence type="ECO:0000256" key="2">
    <source>
        <dbReference type="ARBA" id="ARBA00012438"/>
    </source>
</evidence>
<dbReference type="InterPro" id="IPR036890">
    <property type="entry name" value="HATPase_C_sf"/>
</dbReference>
<reference evidence="12 13" key="1">
    <citation type="submission" date="2019-12" db="EMBL/GenBank/DDBJ databases">
        <title>Microbes associate with the intestines of laboratory mice.</title>
        <authorList>
            <person name="Navarre W."/>
            <person name="Wong E."/>
        </authorList>
    </citation>
    <scope>NUCLEOTIDE SEQUENCE [LARGE SCALE GENOMIC DNA]</scope>
    <source>
        <strain evidence="12 13">NM82_D38</strain>
    </source>
</reference>
<keyword evidence="4" id="KW-0808">Transferase</keyword>
<gene>
    <name evidence="12" type="ORF">E5987_09970</name>
</gene>
<dbReference type="Pfam" id="PF00512">
    <property type="entry name" value="HisKA"/>
    <property type="match status" value="1"/>
</dbReference>
<dbReference type="PANTHER" id="PTHR43065:SF10">
    <property type="entry name" value="PEROXIDE STRESS-ACTIVATED HISTIDINE KINASE MAK3"/>
    <property type="match status" value="1"/>
</dbReference>
<dbReference type="EMBL" id="WSRP01000034">
    <property type="protein sequence ID" value="MVX57520.1"/>
    <property type="molecule type" value="Genomic_DNA"/>
</dbReference>
<dbReference type="Pfam" id="PF02518">
    <property type="entry name" value="HATPase_c"/>
    <property type="match status" value="1"/>
</dbReference>
<sequence>MPKVFYLLPLMAVCLISSASELPVIRIGCQMVTDTPKYQNFISDSLKDIEEQLKGKYRVEIENLTSNQLRKKIESHEIDYFISDSMFYLGVSASSGPNSASRLAVLWHPRAVNPTESEGGTIISLKSEENKTLLQLEGQTLAAKSERDYVSYGALRREIFELHKNPKHFFDSVSFLGSYDDVIDSVISGKSDLGIIPTCYIEEHNLDPRMKEIKPQAVKNQKALSCFSSTRLYLGLVFAASYDADPYLNRLILAELLDTPAHDGFVWTVGGDISQGHELFKALNEEQYEKLSRSALMRHLEEKSPYILAALGALILFFIHWFSVNRLVEKRTRQLIKAQKETDKIKEQFAAMQRVGVIGLMSSTLSHELKQPISVIGNYLQGMRLLRKSGRMTDKALDESIENIGAQIERANSIIKKVRSYAGKKSSERKPTDLKEIIERSISDLLKTRTKRTEISFKPCRETVIVDADETELHLAVHNIIKNAVEACEEQPSPLVGVSLSIENGKAVFAVTDNGPILAPEAIENIKKPLWTSKKNGMGLGIPIVSRIAEAHRGSLTFDTDDKGSLVVTLRLPLTKESKNA</sequence>
<dbReference type="SMART" id="SM00388">
    <property type="entry name" value="HisKA"/>
    <property type="match status" value="1"/>
</dbReference>
<evidence type="ECO:0000256" key="9">
    <source>
        <dbReference type="SAM" id="Phobius"/>
    </source>
</evidence>
<evidence type="ECO:0000256" key="4">
    <source>
        <dbReference type="ARBA" id="ARBA00022679"/>
    </source>
</evidence>
<keyword evidence="9" id="KW-0812">Transmembrane</keyword>
<feature type="domain" description="Histidine kinase" evidence="11">
    <location>
        <begin position="364"/>
        <end position="576"/>
    </location>
</feature>
<feature type="chain" id="PRO_5026693646" description="histidine kinase" evidence="10">
    <location>
        <begin position="20"/>
        <end position="581"/>
    </location>
</feature>
<proteinExistence type="predicted"/>
<dbReference type="SMART" id="SM00387">
    <property type="entry name" value="HATPase_c"/>
    <property type="match status" value="1"/>
</dbReference>
<keyword evidence="6" id="KW-0418">Kinase</keyword>
<keyword evidence="9" id="KW-0472">Membrane</keyword>
<keyword evidence="5" id="KW-0547">Nucleotide-binding</keyword>
<comment type="catalytic activity">
    <reaction evidence="1">
        <text>ATP + protein L-histidine = ADP + protein N-phospho-L-histidine.</text>
        <dbReference type="EC" id="2.7.13.3"/>
    </reaction>
</comment>
<dbReference type="Pfam" id="PF12974">
    <property type="entry name" value="Phosphonate-bd"/>
    <property type="match status" value="1"/>
</dbReference>
<name>A0A6L6YIL0_9BURK</name>
<evidence type="ECO:0000313" key="13">
    <source>
        <dbReference type="Proteomes" id="UP000472580"/>
    </source>
</evidence>
<organism evidence="12 13">
    <name type="scientific">Parasutterella muris</name>
    <dbReference type="NCBI Taxonomy" id="2565572"/>
    <lineage>
        <taxon>Bacteria</taxon>
        <taxon>Pseudomonadati</taxon>
        <taxon>Pseudomonadota</taxon>
        <taxon>Betaproteobacteria</taxon>
        <taxon>Burkholderiales</taxon>
        <taxon>Sutterellaceae</taxon>
        <taxon>Parasutterella</taxon>
    </lineage>
</organism>
<accession>A0A6L6YIL0</accession>
<keyword evidence="13" id="KW-1185">Reference proteome</keyword>
<evidence type="ECO:0000256" key="3">
    <source>
        <dbReference type="ARBA" id="ARBA00022553"/>
    </source>
</evidence>
<dbReference type="Gene3D" id="1.10.287.130">
    <property type="match status" value="1"/>
</dbReference>
<dbReference type="Proteomes" id="UP000472580">
    <property type="component" value="Unassembled WGS sequence"/>
</dbReference>
<evidence type="ECO:0000256" key="10">
    <source>
        <dbReference type="SAM" id="SignalP"/>
    </source>
</evidence>
<dbReference type="InterPro" id="IPR036097">
    <property type="entry name" value="HisK_dim/P_sf"/>
</dbReference>
<comment type="caution">
    <text evidence="12">The sequence shown here is derived from an EMBL/GenBank/DDBJ whole genome shotgun (WGS) entry which is preliminary data.</text>
</comment>
<dbReference type="PANTHER" id="PTHR43065">
    <property type="entry name" value="SENSOR HISTIDINE KINASE"/>
    <property type="match status" value="1"/>
</dbReference>
<dbReference type="PROSITE" id="PS50109">
    <property type="entry name" value="HIS_KIN"/>
    <property type="match status" value="1"/>
</dbReference>
<evidence type="ECO:0000256" key="5">
    <source>
        <dbReference type="ARBA" id="ARBA00022741"/>
    </source>
</evidence>
<keyword evidence="8" id="KW-0902">Two-component regulatory system</keyword>
<dbReference type="SUPFAM" id="SSF53850">
    <property type="entry name" value="Periplasmic binding protein-like II"/>
    <property type="match status" value="1"/>
</dbReference>
<dbReference type="InterPro" id="IPR003661">
    <property type="entry name" value="HisK_dim/P_dom"/>
</dbReference>
<protein>
    <recommendedName>
        <fullName evidence="2">histidine kinase</fullName>
        <ecNumber evidence="2">2.7.13.3</ecNumber>
    </recommendedName>
</protein>
<feature type="transmembrane region" description="Helical" evidence="9">
    <location>
        <begin position="306"/>
        <end position="324"/>
    </location>
</feature>
<dbReference type="CDD" id="cd00082">
    <property type="entry name" value="HisKA"/>
    <property type="match status" value="1"/>
</dbReference>